<dbReference type="Gene3D" id="1.20.5.2950">
    <property type="match status" value="1"/>
</dbReference>
<evidence type="ECO:0000313" key="2">
    <source>
        <dbReference type="EMBL" id="OAG29755.1"/>
    </source>
</evidence>
<reference evidence="2 3" key="1">
    <citation type="submission" date="2016-02" db="EMBL/GenBank/DDBJ databases">
        <title>Discovery of a natural microsporidian pathogen with a broad tissue tropism in Caenorhabditis elegans.</title>
        <authorList>
            <person name="Luallen R.J."/>
            <person name="Reinke A.W."/>
            <person name="Tong L."/>
            <person name="Botts M.R."/>
            <person name="Felix M.-A."/>
            <person name="Troemel E.R."/>
        </authorList>
    </citation>
    <scope>NUCLEOTIDE SEQUENCE [LARGE SCALE GENOMIC DNA]</scope>
    <source>
        <strain evidence="2 3">JUm2807</strain>
    </source>
</reference>
<organism evidence="2 3">
    <name type="scientific">Nematocida displodere</name>
    <dbReference type="NCBI Taxonomy" id="1805483"/>
    <lineage>
        <taxon>Eukaryota</taxon>
        <taxon>Fungi</taxon>
        <taxon>Fungi incertae sedis</taxon>
        <taxon>Microsporidia</taxon>
        <taxon>Nematocida</taxon>
    </lineage>
</organism>
<gene>
    <name evidence="2" type="ORF">NEDG_00888</name>
</gene>
<name>A0A177ECT4_9MICR</name>
<accession>A0A177ECT4</accession>
<comment type="caution">
    <text evidence="2">The sequence shown here is derived from an EMBL/GenBank/DDBJ whole genome shotgun (WGS) entry which is preliminary data.</text>
</comment>
<dbReference type="AlphaFoldDB" id="A0A177ECT4"/>
<evidence type="ECO:0000256" key="1">
    <source>
        <dbReference type="SAM" id="Coils"/>
    </source>
</evidence>
<keyword evidence="3" id="KW-1185">Reference proteome</keyword>
<dbReference type="VEuPathDB" id="MicrosporidiaDB:NEDG_00888"/>
<keyword evidence="1" id="KW-0175">Coiled coil</keyword>
<feature type="coiled-coil region" evidence="1">
    <location>
        <begin position="13"/>
        <end position="70"/>
    </location>
</feature>
<dbReference type="SUPFAM" id="SSF81573">
    <property type="entry name" value="F1F0 ATP synthase subunit B, membrane domain"/>
    <property type="match status" value="1"/>
</dbReference>
<proteinExistence type="predicted"/>
<protein>
    <submittedName>
        <fullName evidence="2">Uncharacterized protein</fullName>
    </submittedName>
</protein>
<evidence type="ECO:0000313" key="3">
    <source>
        <dbReference type="Proteomes" id="UP000185944"/>
    </source>
</evidence>
<dbReference type="InterPro" id="IPR028987">
    <property type="entry name" value="ATP_synth_B-like_membr_sf"/>
</dbReference>
<dbReference type="GeneID" id="93647238"/>
<dbReference type="RefSeq" id="XP_067544403.1">
    <property type="nucleotide sequence ID" value="XM_067688306.1"/>
</dbReference>
<sequence>MNTESIKMLAEADKKALDLIQEARKERDVLKEQAKKKAAEYEESLVAQKHKEVKKLREETSNDLLKLEEATGQYIEQTLEEMHKKELSYKEIATTIACLVLDNPSTNPDCQE</sequence>
<dbReference type="Proteomes" id="UP000185944">
    <property type="component" value="Unassembled WGS sequence"/>
</dbReference>
<dbReference type="OrthoDB" id="2190708at2759"/>
<dbReference type="EMBL" id="LTDL01000040">
    <property type="protein sequence ID" value="OAG29755.1"/>
    <property type="molecule type" value="Genomic_DNA"/>
</dbReference>